<dbReference type="InterPro" id="IPR011613">
    <property type="entry name" value="GH15-like"/>
</dbReference>
<comment type="catalytic activity">
    <reaction evidence="1">
        <text>Hydrolysis of terminal (1-&gt;4)-linked alpha-D-glucose residues successively from non-reducing ends of the chains with release of beta-D-glucose.</text>
        <dbReference type="EC" id="3.2.1.3"/>
    </reaction>
</comment>
<dbReference type="GO" id="GO:0004339">
    <property type="term" value="F:glucan 1,4-alpha-glucosidase activity"/>
    <property type="evidence" value="ECO:0007669"/>
    <property type="project" value="UniProtKB-EC"/>
</dbReference>
<dbReference type="Pfam" id="PF00723">
    <property type="entry name" value="Glyco_hydro_15"/>
    <property type="match status" value="1"/>
</dbReference>
<dbReference type="InterPro" id="IPR012341">
    <property type="entry name" value="6hp_glycosidase-like_sf"/>
</dbReference>
<keyword evidence="7" id="KW-0119">Carbohydrate metabolism</keyword>
<keyword evidence="14" id="KW-1185">Reference proteome</keyword>
<dbReference type="PRINTS" id="PR00736">
    <property type="entry name" value="GLHYDRLASE15"/>
</dbReference>
<dbReference type="GO" id="GO:0000272">
    <property type="term" value="P:polysaccharide catabolic process"/>
    <property type="evidence" value="ECO:0007669"/>
    <property type="project" value="UniProtKB-KW"/>
</dbReference>
<evidence type="ECO:0000313" key="14">
    <source>
        <dbReference type="Proteomes" id="UP000758603"/>
    </source>
</evidence>
<dbReference type="PANTHER" id="PTHR31616:SF12">
    <property type="entry name" value="GLUCOAMYLASE"/>
    <property type="match status" value="1"/>
</dbReference>
<evidence type="ECO:0000259" key="12">
    <source>
        <dbReference type="Pfam" id="PF00723"/>
    </source>
</evidence>
<gene>
    <name evidence="13" type="ORF">BKA67DRAFT_557407</name>
</gene>
<keyword evidence="9" id="KW-0624">Polysaccharide degradation</keyword>
<dbReference type="GO" id="GO:0000324">
    <property type="term" value="C:fungal-type vacuole"/>
    <property type="evidence" value="ECO:0007669"/>
    <property type="project" value="TreeGrafter"/>
</dbReference>
<dbReference type="AlphaFoldDB" id="A0A9P8UUA7"/>
<evidence type="ECO:0000256" key="8">
    <source>
        <dbReference type="ARBA" id="ARBA00023295"/>
    </source>
</evidence>
<keyword evidence="8" id="KW-0326">Glycosidase</keyword>
<dbReference type="InterPro" id="IPR008928">
    <property type="entry name" value="6-hairpin_glycosidase_sf"/>
</dbReference>
<dbReference type="OrthoDB" id="6123450at2759"/>
<evidence type="ECO:0000256" key="3">
    <source>
        <dbReference type="ARBA" id="ARBA00012593"/>
    </source>
</evidence>
<dbReference type="EMBL" id="JAGPXC010000002">
    <property type="protein sequence ID" value="KAH6658207.1"/>
    <property type="molecule type" value="Genomic_DNA"/>
</dbReference>
<protein>
    <recommendedName>
        <fullName evidence="3">glucan 1,4-alpha-glucosidase</fullName>
        <ecNumber evidence="3">3.2.1.3</ecNumber>
    </recommendedName>
    <alternativeName>
        <fullName evidence="11">1,4-alpha-D-glucan glucohydrolase</fullName>
    </alternativeName>
    <alternativeName>
        <fullName evidence="10">Glucan 1,4-alpha-glucosidase</fullName>
    </alternativeName>
</protein>
<evidence type="ECO:0000256" key="10">
    <source>
        <dbReference type="ARBA" id="ARBA00033442"/>
    </source>
</evidence>
<dbReference type="PANTHER" id="PTHR31616">
    <property type="entry name" value="TREHALASE"/>
    <property type="match status" value="1"/>
</dbReference>
<dbReference type="EC" id="3.2.1.3" evidence="3"/>
<dbReference type="GeneID" id="70131146"/>
<evidence type="ECO:0000256" key="5">
    <source>
        <dbReference type="ARBA" id="ARBA00022801"/>
    </source>
</evidence>
<sequence>MHSQPWHYHFTPSFISSVLSPSLLAMVSFTVKVATSVAALSTVAVGRPRVRQDTGSVDAFVQTEQPIALQGVLNNIGPDGSKVEGASAGIVVASPSKSDPDYFYTWTRDSALTLKTIIDEFIFTGETTLQTVINNYVEAQAVLQTIDNPSGGLSDGSGLAEPKFYTNETAFTDAWGRPQRDGPALRAIALIAYSNWLTENDGQDTATTDVWPIISNDLSYVGQYWNQTTFDLWEEVQGASFFTTQNQYRSLIEGAALAAKLGVTCTGCDQAPQILCFLQSYWNGEFLVANLNTNNGRSGHDANTFLGSIAIFDVDASCSSPTFQPCSNRALASFKAYIDSFRDGSELYSINEGIPTGSGIAVGRYPEDTYQGGNPWYLITTGAAEFLYDAVAQWTAQKALAIDETSLPFFTDIYPSAALGNYTSTDSEFNSIVTAVTTYADSFISIVQTYTPEDGALAEQFNKDQPGDPLSASDLTWSYAAFVSVSQRRAGQYPAGWEGSTAPELPDSCQASSTPGLYAPAPVASIKA</sequence>
<evidence type="ECO:0000313" key="13">
    <source>
        <dbReference type="EMBL" id="KAH6658207.1"/>
    </source>
</evidence>
<keyword evidence="6" id="KW-0325">Glycoprotein</keyword>
<dbReference type="InterPro" id="IPR000165">
    <property type="entry name" value="Glucoamylase"/>
</dbReference>
<dbReference type="SUPFAM" id="SSF48208">
    <property type="entry name" value="Six-hairpin glycosidases"/>
    <property type="match status" value="1"/>
</dbReference>
<accession>A0A9P8UUA7</accession>
<comment type="similarity">
    <text evidence="2">Belongs to the glycosyl hydrolase 15 family.</text>
</comment>
<evidence type="ECO:0000256" key="6">
    <source>
        <dbReference type="ARBA" id="ARBA00023180"/>
    </source>
</evidence>
<dbReference type="Proteomes" id="UP000758603">
    <property type="component" value="Unassembled WGS sequence"/>
</dbReference>
<evidence type="ECO:0000256" key="4">
    <source>
        <dbReference type="ARBA" id="ARBA00022729"/>
    </source>
</evidence>
<name>A0A9P8UUA7_9PEZI</name>
<keyword evidence="4" id="KW-0732">Signal</keyword>
<evidence type="ECO:0000256" key="7">
    <source>
        <dbReference type="ARBA" id="ARBA00023277"/>
    </source>
</evidence>
<keyword evidence="5 13" id="KW-0378">Hydrolase</keyword>
<dbReference type="FunFam" id="1.50.10.10:FF:000018">
    <property type="entry name" value="Glucoamylase"/>
    <property type="match status" value="1"/>
</dbReference>
<evidence type="ECO:0000256" key="11">
    <source>
        <dbReference type="ARBA" id="ARBA00033473"/>
    </source>
</evidence>
<dbReference type="Gene3D" id="1.50.10.10">
    <property type="match status" value="1"/>
</dbReference>
<feature type="domain" description="GH15-like" evidence="12">
    <location>
        <begin position="67"/>
        <end position="486"/>
    </location>
</feature>
<organism evidence="13 14">
    <name type="scientific">Truncatella angustata</name>
    <dbReference type="NCBI Taxonomy" id="152316"/>
    <lineage>
        <taxon>Eukaryota</taxon>
        <taxon>Fungi</taxon>
        <taxon>Dikarya</taxon>
        <taxon>Ascomycota</taxon>
        <taxon>Pezizomycotina</taxon>
        <taxon>Sordariomycetes</taxon>
        <taxon>Xylariomycetidae</taxon>
        <taxon>Amphisphaeriales</taxon>
        <taxon>Sporocadaceae</taxon>
        <taxon>Truncatella</taxon>
    </lineage>
</organism>
<reference evidence="13" key="1">
    <citation type="journal article" date="2021" name="Nat. Commun.">
        <title>Genetic determinants of endophytism in the Arabidopsis root mycobiome.</title>
        <authorList>
            <person name="Mesny F."/>
            <person name="Miyauchi S."/>
            <person name="Thiergart T."/>
            <person name="Pickel B."/>
            <person name="Atanasova L."/>
            <person name="Karlsson M."/>
            <person name="Huettel B."/>
            <person name="Barry K.W."/>
            <person name="Haridas S."/>
            <person name="Chen C."/>
            <person name="Bauer D."/>
            <person name="Andreopoulos W."/>
            <person name="Pangilinan J."/>
            <person name="LaButti K."/>
            <person name="Riley R."/>
            <person name="Lipzen A."/>
            <person name="Clum A."/>
            <person name="Drula E."/>
            <person name="Henrissat B."/>
            <person name="Kohler A."/>
            <person name="Grigoriev I.V."/>
            <person name="Martin F.M."/>
            <person name="Hacquard S."/>
        </authorList>
    </citation>
    <scope>NUCLEOTIDE SEQUENCE</scope>
    <source>
        <strain evidence="13">MPI-SDFR-AT-0073</strain>
    </source>
</reference>
<dbReference type="RefSeq" id="XP_045962441.1">
    <property type="nucleotide sequence ID" value="XM_046102254.1"/>
</dbReference>
<comment type="caution">
    <text evidence="13">The sequence shown here is derived from an EMBL/GenBank/DDBJ whole genome shotgun (WGS) entry which is preliminary data.</text>
</comment>
<evidence type="ECO:0000256" key="2">
    <source>
        <dbReference type="ARBA" id="ARBA00006188"/>
    </source>
</evidence>
<proteinExistence type="inferred from homology"/>
<evidence type="ECO:0000256" key="9">
    <source>
        <dbReference type="ARBA" id="ARBA00023326"/>
    </source>
</evidence>
<evidence type="ECO:0000256" key="1">
    <source>
        <dbReference type="ARBA" id="ARBA00001863"/>
    </source>
</evidence>